<keyword evidence="5" id="KW-1185">Reference proteome</keyword>
<dbReference type="GO" id="GO:0005886">
    <property type="term" value="C:plasma membrane"/>
    <property type="evidence" value="ECO:0007669"/>
    <property type="project" value="TreeGrafter"/>
</dbReference>
<dbReference type="InterPro" id="IPR051244">
    <property type="entry name" value="TCAF"/>
</dbReference>
<dbReference type="Proteomes" id="UP000013827">
    <property type="component" value="Unassembled WGS sequence"/>
</dbReference>
<dbReference type="PaxDb" id="2903-EOD03780"/>
<dbReference type="Gene3D" id="1.10.390.30">
    <property type="entry name" value="Peptidase M60, enhancin-like domain 3"/>
    <property type="match status" value="1"/>
</dbReference>
<dbReference type="AlphaFoldDB" id="A0A0D3HXP5"/>
<dbReference type="Pfam" id="PF13402">
    <property type="entry name" value="Peptidase_M60"/>
    <property type="match status" value="1"/>
</dbReference>
<dbReference type="PANTHER" id="PTHR15730">
    <property type="entry name" value="EXPERIMENTAL AUTOIMMUNE PROSTATITIS ANTIGEN 2-RELATED"/>
    <property type="match status" value="1"/>
</dbReference>
<evidence type="ECO:0000256" key="1">
    <source>
        <dbReference type="SAM" id="MobiDB-lite"/>
    </source>
</evidence>
<dbReference type="InterPro" id="IPR031161">
    <property type="entry name" value="Peptidase_M60_dom"/>
</dbReference>
<keyword evidence="2" id="KW-0812">Transmembrane</keyword>
<dbReference type="HOGENOM" id="CLU_321184_0_0_1"/>
<evidence type="ECO:0000313" key="5">
    <source>
        <dbReference type="Proteomes" id="UP000013827"/>
    </source>
</evidence>
<feature type="region of interest" description="Disordered" evidence="1">
    <location>
        <begin position="1"/>
        <end position="23"/>
    </location>
</feature>
<dbReference type="RefSeq" id="XP_005756209.1">
    <property type="nucleotide sequence ID" value="XM_005756152.1"/>
</dbReference>
<feature type="transmembrane region" description="Helical" evidence="2">
    <location>
        <begin position="77"/>
        <end position="94"/>
    </location>
</feature>
<protein>
    <recommendedName>
        <fullName evidence="3">Peptidase M60 domain-containing protein</fullName>
    </recommendedName>
</protein>
<dbReference type="GeneID" id="17249851"/>
<dbReference type="Gene3D" id="3.40.390.80">
    <property type="entry name" value="Peptidase M60, enhancin-like domain 2"/>
    <property type="match status" value="2"/>
</dbReference>
<reference evidence="4" key="2">
    <citation type="submission" date="2024-10" db="UniProtKB">
        <authorList>
            <consortium name="EnsemblProtists"/>
        </authorList>
    </citation>
    <scope>IDENTIFICATION</scope>
</reference>
<evidence type="ECO:0000259" key="3">
    <source>
        <dbReference type="PROSITE" id="PS51723"/>
    </source>
</evidence>
<dbReference type="Pfam" id="PF17291">
    <property type="entry name" value="M60-like_N"/>
    <property type="match status" value="1"/>
</dbReference>
<name>A0A0D3HXP5_EMIH1</name>
<dbReference type="SMART" id="SM01276">
    <property type="entry name" value="M60-like"/>
    <property type="match status" value="1"/>
</dbReference>
<proteinExistence type="predicted"/>
<dbReference type="PROSITE" id="PS51723">
    <property type="entry name" value="PEPTIDASE_M60"/>
    <property type="match status" value="1"/>
</dbReference>
<dbReference type="eggNOG" id="ENOG502QQUS">
    <property type="taxonomic scope" value="Eukaryota"/>
</dbReference>
<keyword evidence="2" id="KW-0472">Membrane</keyword>
<keyword evidence="2" id="KW-1133">Transmembrane helix</keyword>
<dbReference type="GO" id="GO:0044325">
    <property type="term" value="F:transmembrane transporter binding"/>
    <property type="evidence" value="ECO:0007669"/>
    <property type="project" value="TreeGrafter"/>
</dbReference>
<feature type="domain" description="Peptidase M60" evidence="3">
    <location>
        <begin position="520"/>
        <end position="805"/>
    </location>
</feature>
<dbReference type="PANTHER" id="PTHR15730:SF5">
    <property type="entry name" value="SI:CH211-210B2.2-RELATED"/>
    <property type="match status" value="1"/>
</dbReference>
<dbReference type="InterPro" id="IPR042279">
    <property type="entry name" value="Pep_M60_3"/>
</dbReference>
<organism evidence="4 5">
    <name type="scientific">Emiliania huxleyi (strain CCMP1516)</name>
    <dbReference type="NCBI Taxonomy" id="280463"/>
    <lineage>
        <taxon>Eukaryota</taxon>
        <taxon>Haptista</taxon>
        <taxon>Haptophyta</taxon>
        <taxon>Prymnesiophyceae</taxon>
        <taxon>Isochrysidales</taxon>
        <taxon>Noelaerhabdaceae</taxon>
        <taxon>Emiliania</taxon>
    </lineage>
</organism>
<dbReference type="KEGG" id="ehx:EMIHUDRAFT_221951"/>
<accession>A0A0D3HXP5</accession>
<dbReference type="EnsemblProtists" id="EOD03780">
    <property type="protein sequence ID" value="EOD03780"/>
    <property type="gene ID" value="EMIHUDRAFT_221951"/>
</dbReference>
<evidence type="ECO:0000256" key="2">
    <source>
        <dbReference type="SAM" id="Phobius"/>
    </source>
</evidence>
<sequence>MQRAFQHGGNPISAVPAVDRPGPRNRPAAVNELLVIQYACWLAQLPQAEHIAAMFTILTAPPPTGDDRQIPHRSRRLLAGTAAVAFVLIVPLLSRTSSPPAVSMSLPPAQYALDGRTYAKCEGTYKRSDDLIQGKPIWDRIDPDSSRFIFFCSGKWRVTGSQWREGLLAENGGSCGSFISSDDGAAEWYEAKWDGAGAVAAAVDLPKCEGDRSSFTTPWGAKNVCPMYEKDDWRQGWDRDNWKSTYGNCESYASGGTNAGHCGDTGSAKADAEVVGEENIERTAAADVYPWMLDATVALQELTAGRLAPGDTDVAAEAILKVFQDAGVSLGAAAPDTIPLPALGDAALDKLASLGNNETCVPTSLAPVTKDSAFCWLALRAQAQIVKAAEDAGLPTPPQKCMGDRATFRSSTYPDPKKFGLETMCEYYVEGKWYQYCSDDRDADTALSAAEVCHECGMCDQPPGPPPPPFALNSIAYTVAAKEFPGAVPEEASPAEITLSVDATYTARDSLYASSSPLADVWRSTGRYANAGEPITIEVKLKEGQRVTGLGVRIGCHTDSLLGKRNELKRSPRISTWFALTGAKTTVANPWGGLVYITVRDKTQLGTIEVTIKGAYPAPFFRLGKTTAAEWNEMVNNPTMAPWAELAGDKIILTAPTASAKQVADPNDLMKFWDKERYVCDRQISVGLMHSGYPIMLLSGVLNVTDIRLNGGWGVFHELGHNMQYKPWVWEATVETTPNVWSVFLHETMTSVDRDHAHEMVSRERQVKLVEEYFDVEDAEEGPDFSKWEVWTALISYLELQEAFGWEFYQKVFRAYRALDSTTKKELVYASAADRCNMWVNQTSQAANKNLVPYYKAWGMPVSDDVTQALEGLDAWDYGKDWETYNAVLTFGAAGTASGMTTQ</sequence>
<dbReference type="Gene3D" id="2.60.120.1250">
    <property type="entry name" value="Peptidase M60, enhancin-like domain 1"/>
    <property type="match status" value="1"/>
</dbReference>
<dbReference type="GO" id="GO:0090314">
    <property type="term" value="P:positive regulation of protein targeting to membrane"/>
    <property type="evidence" value="ECO:0007669"/>
    <property type="project" value="TreeGrafter"/>
</dbReference>
<reference evidence="5" key="1">
    <citation type="journal article" date="2013" name="Nature">
        <title>Pan genome of the phytoplankton Emiliania underpins its global distribution.</title>
        <authorList>
            <person name="Read B.A."/>
            <person name="Kegel J."/>
            <person name="Klute M.J."/>
            <person name="Kuo A."/>
            <person name="Lefebvre S.C."/>
            <person name="Maumus F."/>
            <person name="Mayer C."/>
            <person name="Miller J."/>
            <person name="Monier A."/>
            <person name="Salamov A."/>
            <person name="Young J."/>
            <person name="Aguilar M."/>
            <person name="Claverie J.M."/>
            <person name="Frickenhaus S."/>
            <person name="Gonzalez K."/>
            <person name="Herman E.K."/>
            <person name="Lin Y.C."/>
            <person name="Napier J."/>
            <person name="Ogata H."/>
            <person name="Sarno A.F."/>
            <person name="Shmutz J."/>
            <person name="Schroeder D."/>
            <person name="de Vargas C."/>
            <person name="Verret F."/>
            <person name="von Dassow P."/>
            <person name="Valentin K."/>
            <person name="Van de Peer Y."/>
            <person name="Wheeler G."/>
            <person name="Dacks J.B."/>
            <person name="Delwiche C.F."/>
            <person name="Dyhrman S.T."/>
            <person name="Glockner G."/>
            <person name="John U."/>
            <person name="Richards T."/>
            <person name="Worden A.Z."/>
            <person name="Zhang X."/>
            <person name="Grigoriev I.V."/>
            <person name="Allen A.E."/>
            <person name="Bidle K."/>
            <person name="Borodovsky M."/>
            <person name="Bowler C."/>
            <person name="Brownlee C."/>
            <person name="Cock J.M."/>
            <person name="Elias M."/>
            <person name="Gladyshev V.N."/>
            <person name="Groth M."/>
            <person name="Guda C."/>
            <person name="Hadaegh A."/>
            <person name="Iglesias-Rodriguez M.D."/>
            <person name="Jenkins J."/>
            <person name="Jones B.M."/>
            <person name="Lawson T."/>
            <person name="Leese F."/>
            <person name="Lindquist E."/>
            <person name="Lobanov A."/>
            <person name="Lomsadze A."/>
            <person name="Malik S.B."/>
            <person name="Marsh M.E."/>
            <person name="Mackinder L."/>
            <person name="Mock T."/>
            <person name="Mueller-Roeber B."/>
            <person name="Pagarete A."/>
            <person name="Parker M."/>
            <person name="Probert I."/>
            <person name="Quesneville H."/>
            <person name="Raines C."/>
            <person name="Rensing S.A."/>
            <person name="Riano-Pachon D.M."/>
            <person name="Richier S."/>
            <person name="Rokitta S."/>
            <person name="Shiraiwa Y."/>
            <person name="Soanes D.M."/>
            <person name="van der Giezen M."/>
            <person name="Wahlund T.M."/>
            <person name="Williams B."/>
            <person name="Wilson W."/>
            <person name="Wolfe G."/>
            <person name="Wurch L.L."/>
        </authorList>
    </citation>
    <scope>NUCLEOTIDE SEQUENCE</scope>
</reference>
<evidence type="ECO:0000313" key="4">
    <source>
        <dbReference type="EnsemblProtists" id="EOD03780"/>
    </source>
</evidence>
<dbReference type="InterPro" id="IPR035423">
    <property type="entry name" value="M60-like_N"/>
</dbReference>